<comment type="catalytic activity">
    <reaction evidence="7 8">
        <text>adenosine(34) in tRNA + H2O + H(+) = inosine(34) in tRNA + NH4(+)</text>
        <dbReference type="Rhea" id="RHEA:43168"/>
        <dbReference type="Rhea" id="RHEA-COMP:10373"/>
        <dbReference type="Rhea" id="RHEA-COMP:10374"/>
        <dbReference type="ChEBI" id="CHEBI:15377"/>
        <dbReference type="ChEBI" id="CHEBI:15378"/>
        <dbReference type="ChEBI" id="CHEBI:28938"/>
        <dbReference type="ChEBI" id="CHEBI:74411"/>
        <dbReference type="ChEBI" id="CHEBI:82852"/>
        <dbReference type="EC" id="3.5.4.33"/>
    </reaction>
</comment>
<dbReference type="GO" id="GO:0052717">
    <property type="term" value="F:tRNA-specific adenosine-34 deaminase activity"/>
    <property type="evidence" value="ECO:0007669"/>
    <property type="project" value="UniProtKB-UniRule"/>
</dbReference>
<keyword evidence="11" id="KW-1185">Reference proteome</keyword>
<dbReference type="GO" id="GO:0002100">
    <property type="term" value="P:tRNA wobble adenosine to inosine editing"/>
    <property type="evidence" value="ECO:0007669"/>
    <property type="project" value="UniProtKB-UniRule"/>
</dbReference>
<evidence type="ECO:0000256" key="2">
    <source>
        <dbReference type="ARBA" id="ARBA00011738"/>
    </source>
</evidence>
<dbReference type="Pfam" id="PF14437">
    <property type="entry name" value="MafB19-deam"/>
    <property type="match status" value="1"/>
</dbReference>
<dbReference type="PATRIC" id="fig|1122148.6.peg.751"/>
<evidence type="ECO:0000256" key="7">
    <source>
        <dbReference type="ARBA" id="ARBA00048045"/>
    </source>
</evidence>
<evidence type="ECO:0000256" key="5">
    <source>
        <dbReference type="ARBA" id="ARBA00022801"/>
    </source>
</evidence>
<dbReference type="EMBL" id="JQBT01000032">
    <property type="protein sequence ID" value="KRN79320.1"/>
    <property type="molecule type" value="Genomic_DNA"/>
</dbReference>
<dbReference type="OrthoDB" id="9802676at2"/>
<reference evidence="10 11" key="1">
    <citation type="journal article" date="2015" name="Genome Announc.">
        <title>Expanding the biotechnology potential of lactobacilli through comparative genomics of 213 strains and associated genera.</title>
        <authorList>
            <person name="Sun Z."/>
            <person name="Harris H.M."/>
            <person name="McCann A."/>
            <person name="Guo C."/>
            <person name="Argimon S."/>
            <person name="Zhang W."/>
            <person name="Yang X."/>
            <person name="Jeffery I.B."/>
            <person name="Cooney J.C."/>
            <person name="Kagawa T.F."/>
            <person name="Liu W."/>
            <person name="Song Y."/>
            <person name="Salvetti E."/>
            <person name="Wrobel A."/>
            <person name="Rasinkangas P."/>
            <person name="Parkhill J."/>
            <person name="Rea M.C."/>
            <person name="O'Sullivan O."/>
            <person name="Ritari J."/>
            <person name="Douillard F.P."/>
            <person name="Paul Ross R."/>
            <person name="Yang R."/>
            <person name="Briner A.E."/>
            <person name="Felis G.E."/>
            <person name="de Vos W.M."/>
            <person name="Barrangou R."/>
            <person name="Klaenhammer T.R."/>
            <person name="Caufield P.W."/>
            <person name="Cui Y."/>
            <person name="Zhang H."/>
            <person name="O'Toole P.W."/>
        </authorList>
    </citation>
    <scope>NUCLEOTIDE SEQUENCE [LARGE SCALE GENOMIC DNA]</scope>
    <source>
        <strain evidence="10 11">DSM 20690</strain>
    </source>
</reference>
<dbReference type="PROSITE" id="PS51747">
    <property type="entry name" value="CYT_DCMP_DEAMINASES_2"/>
    <property type="match status" value="1"/>
</dbReference>
<dbReference type="PANTHER" id="PTHR11079:SF202">
    <property type="entry name" value="TRNA-SPECIFIC ADENOSINE DEAMINASE"/>
    <property type="match status" value="1"/>
</dbReference>
<proteinExistence type="inferred from homology"/>
<feature type="binding site" evidence="8">
    <location>
        <position position="86"/>
    </location>
    <ligand>
        <name>Zn(2+)</name>
        <dbReference type="ChEBI" id="CHEBI:29105"/>
        <note>catalytic</note>
    </ligand>
</feature>
<dbReference type="InterPro" id="IPR028883">
    <property type="entry name" value="tRNA_aden_deaminase"/>
</dbReference>
<dbReference type="RefSeq" id="WP_054646394.1">
    <property type="nucleotide sequence ID" value="NZ_FUXS01000001.1"/>
</dbReference>
<keyword evidence="6 8" id="KW-0862">Zinc</keyword>
<dbReference type="GeneID" id="61249263"/>
<comment type="function">
    <text evidence="8">Catalyzes the deamination of adenosine to inosine at the wobble position 34 of tRNA(Arg2).</text>
</comment>
<comment type="subunit">
    <text evidence="2 8">Homodimer.</text>
</comment>
<dbReference type="FunFam" id="3.40.140.10:FF:000005">
    <property type="entry name" value="tRNA-specific adenosine deaminase"/>
    <property type="match status" value="1"/>
</dbReference>
<dbReference type="CDD" id="cd01285">
    <property type="entry name" value="nucleoside_deaminase"/>
    <property type="match status" value="1"/>
</dbReference>
<dbReference type="InterPro" id="IPR016192">
    <property type="entry name" value="APOBEC/CMP_deaminase_Zn-bd"/>
</dbReference>
<dbReference type="Gene3D" id="3.40.140.10">
    <property type="entry name" value="Cytidine Deaminase, domain 2"/>
    <property type="match status" value="1"/>
</dbReference>
<dbReference type="SUPFAM" id="SSF53927">
    <property type="entry name" value="Cytidine deaminase-like"/>
    <property type="match status" value="1"/>
</dbReference>
<dbReference type="PANTHER" id="PTHR11079">
    <property type="entry name" value="CYTOSINE DEAMINASE FAMILY MEMBER"/>
    <property type="match status" value="1"/>
</dbReference>
<evidence type="ECO:0000256" key="3">
    <source>
        <dbReference type="ARBA" id="ARBA00022694"/>
    </source>
</evidence>
<dbReference type="InterPro" id="IPR058535">
    <property type="entry name" value="MafB19-deam"/>
</dbReference>
<dbReference type="PROSITE" id="PS00903">
    <property type="entry name" value="CYT_DCMP_DEAMINASES_1"/>
    <property type="match status" value="1"/>
</dbReference>
<feature type="active site" description="Proton donor" evidence="8">
    <location>
        <position position="55"/>
    </location>
</feature>
<sequence>MKKDEYYMNLALREARFAASVGEVPIGAVVVKDGKVISTGHNLREHTEIATQHAEIIAIEAACVALHSWRLNDCTLYVTVEPCLMCSGAILNSRIKRVVYGTNNKKGGAVNSLYKLLTDPRQNHQTEVLKGVAATQAAKIMQSFFKAKRKSSK</sequence>
<evidence type="ECO:0000256" key="8">
    <source>
        <dbReference type="HAMAP-Rule" id="MF_00972"/>
    </source>
</evidence>
<keyword evidence="3 8" id="KW-0819">tRNA processing</keyword>
<protein>
    <recommendedName>
        <fullName evidence="8">tRNA-specific adenosine deaminase</fullName>
        <ecNumber evidence="8">3.5.4.33</ecNumber>
    </recommendedName>
</protein>
<feature type="binding site" evidence="8">
    <location>
        <position position="83"/>
    </location>
    <ligand>
        <name>Zn(2+)</name>
        <dbReference type="ChEBI" id="CHEBI:29105"/>
        <note>catalytic</note>
    </ligand>
</feature>
<dbReference type="Proteomes" id="UP000051565">
    <property type="component" value="Unassembled WGS sequence"/>
</dbReference>
<accession>A0A0R2JQE4</accession>
<dbReference type="EC" id="3.5.4.33" evidence="8"/>
<evidence type="ECO:0000256" key="6">
    <source>
        <dbReference type="ARBA" id="ARBA00022833"/>
    </source>
</evidence>
<evidence type="ECO:0000313" key="10">
    <source>
        <dbReference type="EMBL" id="KRN79320.1"/>
    </source>
</evidence>
<evidence type="ECO:0000313" key="11">
    <source>
        <dbReference type="Proteomes" id="UP000051565"/>
    </source>
</evidence>
<dbReference type="InterPro" id="IPR002125">
    <property type="entry name" value="CMP_dCMP_dom"/>
</dbReference>
<comment type="similarity">
    <text evidence="1">Belongs to the cytidine and deoxycytidylate deaminase family. ADAT2 subfamily.</text>
</comment>
<feature type="domain" description="CMP/dCMP-type deaminase" evidence="9">
    <location>
        <begin position="2"/>
        <end position="129"/>
    </location>
</feature>
<evidence type="ECO:0000256" key="4">
    <source>
        <dbReference type="ARBA" id="ARBA00022723"/>
    </source>
</evidence>
<feature type="binding site" evidence="8">
    <location>
        <position position="53"/>
    </location>
    <ligand>
        <name>Zn(2+)</name>
        <dbReference type="ChEBI" id="CHEBI:29105"/>
        <note>catalytic</note>
    </ligand>
</feature>
<organism evidence="10 11">
    <name type="scientific">Fructilactobacillus lindneri DSM 20690 = JCM 11027</name>
    <dbReference type="NCBI Taxonomy" id="1122148"/>
    <lineage>
        <taxon>Bacteria</taxon>
        <taxon>Bacillati</taxon>
        <taxon>Bacillota</taxon>
        <taxon>Bacilli</taxon>
        <taxon>Lactobacillales</taxon>
        <taxon>Lactobacillaceae</taxon>
        <taxon>Fructilactobacillus</taxon>
    </lineage>
</organism>
<dbReference type="InterPro" id="IPR016193">
    <property type="entry name" value="Cytidine_deaminase-like"/>
</dbReference>
<gene>
    <name evidence="8" type="primary">tadA</name>
    <name evidence="10" type="ORF">IV52_GL000729</name>
</gene>
<comment type="caution">
    <text evidence="10">The sequence shown here is derived from an EMBL/GenBank/DDBJ whole genome shotgun (WGS) entry which is preliminary data.</text>
</comment>
<dbReference type="NCBIfam" id="NF008113">
    <property type="entry name" value="PRK10860.1"/>
    <property type="match status" value="1"/>
</dbReference>
<dbReference type="AlphaFoldDB" id="A0A0R2JQE4"/>
<name>A0A0R2JQE4_9LACO</name>
<comment type="cofactor">
    <cofactor evidence="8">
        <name>Zn(2+)</name>
        <dbReference type="ChEBI" id="CHEBI:29105"/>
    </cofactor>
    <text evidence="8">Binds 1 zinc ion per subunit.</text>
</comment>
<evidence type="ECO:0000259" key="9">
    <source>
        <dbReference type="PROSITE" id="PS51747"/>
    </source>
</evidence>
<keyword evidence="5 8" id="KW-0378">Hydrolase</keyword>
<dbReference type="STRING" id="53444.AYR59_00020"/>
<dbReference type="GO" id="GO:0008270">
    <property type="term" value="F:zinc ion binding"/>
    <property type="evidence" value="ECO:0007669"/>
    <property type="project" value="UniProtKB-UniRule"/>
</dbReference>
<dbReference type="HAMAP" id="MF_00972">
    <property type="entry name" value="tRNA_aden_deaminase"/>
    <property type="match status" value="1"/>
</dbReference>
<keyword evidence="4 8" id="KW-0479">Metal-binding</keyword>
<evidence type="ECO:0000256" key="1">
    <source>
        <dbReference type="ARBA" id="ARBA00010669"/>
    </source>
</evidence>